<accession>A0ACB8SZR3</accession>
<organism evidence="1 2">
    <name type="scientific">Artomyces pyxidatus</name>
    <dbReference type="NCBI Taxonomy" id="48021"/>
    <lineage>
        <taxon>Eukaryota</taxon>
        <taxon>Fungi</taxon>
        <taxon>Dikarya</taxon>
        <taxon>Basidiomycota</taxon>
        <taxon>Agaricomycotina</taxon>
        <taxon>Agaricomycetes</taxon>
        <taxon>Russulales</taxon>
        <taxon>Auriscalpiaceae</taxon>
        <taxon>Artomyces</taxon>
    </lineage>
</organism>
<dbReference type="EMBL" id="MU277211">
    <property type="protein sequence ID" value="KAI0061687.1"/>
    <property type="molecule type" value="Genomic_DNA"/>
</dbReference>
<reference evidence="1" key="1">
    <citation type="submission" date="2021-03" db="EMBL/GenBank/DDBJ databases">
        <authorList>
            <consortium name="DOE Joint Genome Institute"/>
            <person name="Ahrendt S."/>
            <person name="Looney B.P."/>
            <person name="Miyauchi S."/>
            <person name="Morin E."/>
            <person name="Drula E."/>
            <person name="Courty P.E."/>
            <person name="Chicoki N."/>
            <person name="Fauchery L."/>
            <person name="Kohler A."/>
            <person name="Kuo A."/>
            <person name="Labutti K."/>
            <person name="Pangilinan J."/>
            <person name="Lipzen A."/>
            <person name="Riley R."/>
            <person name="Andreopoulos W."/>
            <person name="He G."/>
            <person name="Johnson J."/>
            <person name="Barry K.W."/>
            <person name="Grigoriev I.V."/>
            <person name="Nagy L."/>
            <person name="Hibbett D."/>
            <person name="Henrissat B."/>
            <person name="Matheny P.B."/>
            <person name="Labbe J."/>
            <person name="Martin F."/>
        </authorList>
    </citation>
    <scope>NUCLEOTIDE SEQUENCE</scope>
    <source>
        <strain evidence="1">HHB10654</strain>
    </source>
</reference>
<comment type="caution">
    <text evidence="1">The sequence shown here is derived from an EMBL/GenBank/DDBJ whole genome shotgun (WGS) entry which is preliminary data.</text>
</comment>
<proteinExistence type="predicted"/>
<protein>
    <submittedName>
        <fullName evidence="1">Uncharacterized protein</fullName>
    </submittedName>
</protein>
<name>A0ACB8SZR3_9AGAM</name>
<evidence type="ECO:0000313" key="2">
    <source>
        <dbReference type="Proteomes" id="UP000814140"/>
    </source>
</evidence>
<sequence length="218" mass="24068">MEKWAWEVAYAPASDAYKRDRTLVTPAYDLLRKYKGAHNLYHALELENPNILAIIGWDSIEAHETYESQNDGKDYKDYINFLVPALSGAAVPLHVFFIADPIPSFNAPVQEWAWVTAKANTSTQNVAAVLQKIIDHVNGYKSLPVGGSFGPIHETGPSTPQFVIVLGWLNLETMYKARLTSPLKELGDELNSKAELMIAHSNLIPYKNGDLGAGCVVA</sequence>
<dbReference type="Proteomes" id="UP000814140">
    <property type="component" value="Unassembled WGS sequence"/>
</dbReference>
<gene>
    <name evidence="1" type="ORF">BV25DRAFT_1826410</name>
</gene>
<keyword evidence="2" id="KW-1185">Reference proteome</keyword>
<evidence type="ECO:0000313" key="1">
    <source>
        <dbReference type="EMBL" id="KAI0061687.1"/>
    </source>
</evidence>
<reference evidence="1" key="2">
    <citation type="journal article" date="2022" name="New Phytol.">
        <title>Evolutionary transition to the ectomycorrhizal habit in the genomes of a hyperdiverse lineage of mushroom-forming fungi.</title>
        <authorList>
            <person name="Looney B."/>
            <person name="Miyauchi S."/>
            <person name="Morin E."/>
            <person name="Drula E."/>
            <person name="Courty P.E."/>
            <person name="Kohler A."/>
            <person name="Kuo A."/>
            <person name="LaButti K."/>
            <person name="Pangilinan J."/>
            <person name="Lipzen A."/>
            <person name="Riley R."/>
            <person name="Andreopoulos W."/>
            <person name="He G."/>
            <person name="Johnson J."/>
            <person name="Nolan M."/>
            <person name="Tritt A."/>
            <person name="Barry K.W."/>
            <person name="Grigoriev I.V."/>
            <person name="Nagy L.G."/>
            <person name="Hibbett D."/>
            <person name="Henrissat B."/>
            <person name="Matheny P.B."/>
            <person name="Labbe J."/>
            <person name="Martin F.M."/>
        </authorList>
    </citation>
    <scope>NUCLEOTIDE SEQUENCE</scope>
    <source>
        <strain evidence="1">HHB10654</strain>
    </source>
</reference>